<evidence type="ECO:0000256" key="4">
    <source>
        <dbReference type="ARBA" id="ARBA00022729"/>
    </source>
</evidence>
<dbReference type="PROSITE" id="PS50835">
    <property type="entry name" value="IG_LIKE"/>
    <property type="match status" value="1"/>
</dbReference>
<dbReference type="GO" id="GO:0042102">
    <property type="term" value="P:positive regulation of T cell proliferation"/>
    <property type="evidence" value="ECO:0007669"/>
    <property type="project" value="TreeGrafter"/>
</dbReference>
<evidence type="ECO:0000256" key="9">
    <source>
        <dbReference type="ARBA" id="ARBA00023180"/>
    </source>
</evidence>
<dbReference type="InterPro" id="IPR007110">
    <property type="entry name" value="Ig-like_dom"/>
</dbReference>
<dbReference type="InterPro" id="IPR013106">
    <property type="entry name" value="Ig_V-set"/>
</dbReference>
<protein>
    <recommendedName>
        <fullName evidence="12">Ig-like domain-containing protein</fullName>
    </recommendedName>
</protein>
<evidence type="ECO:0000256" key="3">
    <source>
        <dbReference type="ARBA" id="ARBA00022692"/>
    </source>
</evidence>
<evidence type="ECO:0000256" key="6">
    <source>
        <dbReference type="ARBA" id="ARBA00023136"/>
    </source>
</evidence>
<dbReference type="GO" id="GO:0007166">
    <property type="term" value="P:cell surface receptor signaling pathway"/>
    <property type="evidence" value="ECO:0007669"/>
    <property type="project" value="TreeGrafter"/>
</dbReference>
<evidence type="ECO:0000313" key="14">
    <source>
        <dbReference type="Proteomes" id="UP001501940"/>
    </source>
</evidence>
<reference evidence="13" key="3">
    <citation type="submission" date="2025-09" db="UniProtKB">
        <authorList>
            <consortium name="Ensembl"/>
        </authorList>
    </citation>
    <scope>IDENTIFICATION</scope>
</reference>
<keyword evidence="9" id="KW-0325">Glycoprotein</keyword>
<comment type="subcellular location">
    <subcellularLocation>
        <location evidence="1">Cell membrane</location>
        <topology evidence="1">Single-pass type I membrane protein</topology>
    </subcellularLocation>
</comment>
<evidence type="ECO:0000256" key="5">
    <source>
        <dbReference type="ARBA" id="ARBA00022989"/>
    </source>
</evidence>
<sequence length="170" mass="19465">MTCWWHVDDVLLMFCGLDVEGSVGGSVVLPCIYSDPLPSSVSVYWRDKDDLSVLDIVKSSENRTSQHQRFRGRVSSFPQLYAKGNFSVEMRDLKPEDQGPYECEVLRVHFKRKVTLKVSGESRTSNQTPMEPVDLYRTSNQTSIEPVDLYRTSNQTPIEPVDLYRTSRPL</sequence>
<evidence type="ECO:0000259" key="12">
    <source>
        <dbReference type="PROSITE" id="PS50835"/>
    </source>
</evidence>
<feature type="signal peptide" evidence="11">
    <location>
        <begin position="1"/>
        <end position="21"/>
    </location>
</feature>
<dbReference type="GO" id="GO:0006955">
    <property type="term" value="P:immune response"/>
    <property type="evidence" value="ECO:0007669"/>
    <property type="project" value="TreeGrafter"/>
</dbReference>
<dbReference type="SUPFAM" id="SSF48726">
    <property type="entry name" value="Immunoglobulin"/>
    <property type="match status" value="1"/>
</dbReference>
<evidence type="ECO:0000256" key="1">
    <source>
        <dbReference type="ARBA" id="ARBA00004251"/>
    </source>
</evidence>
<keyword evidence="14" id="KW-1185">Reference proteome</keyword>
<accession>A0A3Q1BNM5</accession>
<name>A0A3Q1BNM5_AMPOC</name>
<dbReference type="PANTHER" id="PTHR25466:SF14">
    <property type="entry name" value="BUTYROPHILIN SUBFAMILY 2 MEMBER A2-LIKE-RELATED"/>
    <property type="match status" value="1"/>
</dbReference>
<feature type="chain" id="PRO_5044005787" description="Ig-like domain-containing protein" evidence="11">
    <location>
        <begin position="22"/>
        <end position="170"/>
    </location>
</feature>
<dbReference type="OMA" id="NRTSQHQ"/>
<dbReference type="GO" id="GO:0009897">
    <property type="term" value="C:external side of plasma membrane"/>
    <property type="evidence" value="ECO:0007669"/>
    <property type="project" value="TreeGrafter"/>
</dbReference>
<dbReference type="GO" id="GO:0042130">
    <property type="term" value="P:negative regulation of T cell proliferation"/>
    <property type="evidence" value="ECO:0007669"/>
    <property type="project" value="TreeGrafter"/>
</dbReference>
<evidence type="ECO:0000256" key="2">
    <source>
        <dbReference type="ARBA" id="ARBA00022475"/>
    </source>
</evidence>
<dbReference type="Ensembl" id="ENSAOCT00000017771.2">
    <property type="protein sequence ID" value="ENSAOCP00000010641.2"/>
    <property type="gene ID" value="ENSAOCG00000014872.2"/>
</dbReference>
<dbReference type="GO" id="GO:0031295">
    <property type="term" value="P:T cell costimulation"/>
    <property type="evidence" value="ECO:0007669"/>
    <property type="project" value="TreeGrafter"/>
</dbReference>
<keyword evidence="8" id="KW-0675">Receptor</keyword>
<dbReference type="InterPro" id="IPR036179">
    <property type="entry name" value="Ig-like_dom_sf"/>
</dbReference>
<dbReference type="GO" id="GO:0071222">
    <property type="term" value="P:cellular response to lipopolysaccharide"/>
    <property type="evidence" value="ECO:0007669"/>
    <property type="project" value="TreeGrafter"/>
</dbReference>
<evidence type="ECO:0000313" key="13">
    <source>
        <dbReference type="Ensembl" id="ENSAOCP00000010641.2"/>
    </source>
</evidence>
<evidence type="ECO:0000256" key="8">
    <source>
        <dbReference type="ARBA" id="ARBA00023170"/>
    </source>
</evidence>
<dbReference type="SMART" id="SM00409">
    <property type="entry name" value="IG"/>
    <property type="match status" value="1"/>
</dbReference>
<dbReference type="Pfam" id="PF07686">
    <property type="entry name" value="V-set"/>
    <property type="match status" value="1"/>
</dbReference>
<dbReference type="Proteomes" id="UP001501940">
    <property type="component" value="Chromosome 24"/>
</dbReference>
<dbReference type="PANTHER" id="PTHR25466">
    <property type="entry name" value="T-LYMPHOCYTE ACTIVATION ANTIGEN"/>
    <property type="match status" value="1"/>
</dbReference>
<keyword evidence="7" id="KW-1015">Disulfide bond</keyword>
<keyword evidence="10" id="KW-0393">Immunoglobulin domain</keyword>
<keyword evidence="4 11" id="KW-0732">Signal</keyword>
<keyword evidence="3" id="KW-0812">Transmembrane</keyword>
<dbReference type="InterPro" id="IPR013783">
    <property type="entry name" value="Ig-like_fold"/>
</dbReference>
<dbReference type="InterPro" id="IPR051713">
    <property type="entry name" value="T-cell_Activation_Regulation"/>
</dbReference>
<dbReference type="InterPro" id="IPR003599">
    <property type="entry name" value="Ig_sub"/>
</dbReference>
<organism evidence="13 14">
    <name type="scientific">Amphiprion ocellaris</name>
    <name type="common">Clown anemonefish</name>
    <dbReference type="NCBI Taxonomy" id="80972"/>
    <lineage>
        <taxon>Eukaryota</taxon>
        <taxon>Metazoa</taxon>
        <taxon>Chordata</taxon>
        <taxon>Craniata</taxon>
        <taxon>Vertebrata</taxon>
        <taxon>Euteleostomi</taxon>
        <taxon>Actinopterygii</taxon>
        <taxon>Neopterygii</taxon>
        <taxon>Teleostei</taxon>
        <taxon>Neoteleostei</taxon>
        <taxon>Acanthomorphata</taxon>
        <taxon>Ovalentaria</taxon>
        <taxon>Pomacentridae</taxon>
        <taxon>Amphiprion</taxon>
    </lineage>
</organism>
<dbReference type="AlphaFoldDB" id="A0A3Q1BNM5"/>
<reference evidence="13" key="2">
    <citation type="submission" date="2025-08" db="UniProtKB">
        <authorList>
            <consortium name="Ensembl"/>
        </authorList>
    </citation>
    <scope>IDENTIFICATION</scope>
</reference>
<keyword evidence="5" id="KW-1133">Transmembrane helix</keyword>
<dbReference type="SMART" id="SM00406">
    <property type="entry name" value="IGv"/>
    <property type="match status" value="1"/>
</dbReference>
<evidence type="ECO:0000256" key="7">
    <source>
        <dbReference type="ARBA" id="ARBA00023157"/>
    </source>
</evidence>
<reference evidence="13 14" key="1">
    <citation type="submission" date="2022-01" db="EMBL/GenBank/DDBJ databases">
        <title>A chromosome-scale genome assembly of the false clownfish, Amphiprion ocellaris.</title>
        <authorList>
            <person name="Ryu T."/>
        </authorList>
    </citation>
    <scope>NUCLEOTIDE SEQUENCE [LARGE SCALE GENOMIC DNA]</scope>
</reference>
<evidence type="ECO:0000256" key="11">
    <source>
        <dbReference type="SAM" id="SignalP"/>
    </source>
</evidence>
<dbReference type="Gene3D" id="2.60.40.10">
    <property type="entry name" value="Immunoglobulins"/>
    <property type="match status" value="1"/>
</dbReference>
<keyword evidence="6" id="KW-0472">Membrane</keyword>
<proteinExistence type="predicted"/>
<keyword evidence="2" id="KW-1003">Cell membrane</keyword>
<evidence type="ECO:0000256" key="10">
    <source>
        <dbReference type="ARBA" id="ARBA00023319"/>
    </source>
</evidence>
<dbReference type="GeneTree" id="ENSGT01030000235241"/>
<feature type="domain" description="Ig-like" evidence="12">
    <location>
        <begin position="24"/>
        <end position="119"/>
    </location>
</feature>